<keyword evidence="4" id="KW-0159">Chromosome partition</keyword>
<gene>
    <name evidence="7" type="ORF">K504DRAFT_467582</name>
</gene>
<accession>A0A6G1KB78</accession>
<evidence type="ECO:0000313" key="8">
    <source>
        <dbReference type="Proteomes" id="UP000799428"/>
    </source>
</evidence>
<evidence type="ECO:0000256" key="4">
    <source>
        <dbReference type="ARBA" id="ARBA00022829"/>
    </source>
</evidence>
<dbReference type="PANTHER" id="PTHR12792">
    <property type="entry name" value="EXTRA SPINDLE POLES 1-RELATED"/>
    <property type="match status" value="1"/>
</dbReference>
<dbReference type="GO" id="GO:0072686">
    <property type="term" value="C:mitotic spindle"/>
    <property type="evidence" value="ECO:0007669"/>
    <property type="project" value="TreeGrafter"/>
</dbReference>
<dbReference type="GO" id="GO:0006508">
    <property type="term" value="P:proteolysis"/>
    <property type="evidence" value="ECO:0007669"/>
    <property type="project" value="InterPro"/>
</dbReference>
<protein>
    <recommendedName>
        <fullName evidence="2">separase</fullName>
        <ecNumber evidence="2">3.4.22.49</ecNumber>
    </recommendedName>
</protein>
<evidence type="ECO:0000256" key="1">
    <source>
        <dbReference type="ARBA" id="ARBA00000451"/>
    </source>
</evidence>
<organism evidence="7 8">
    <name type="scientific">Pleomassaria siparia CBS 279.74</name>
    <dbReference type="NCBI Taxonomy" id="1314801"/>
    <lineage>
        <taxon>Eukaryota</taxon>
        <taxon>Fungi</taxon>
        <taxon>Dikarya</taxon>
        <taxon>Ascomycota</taxon>
        <taxon>Pezizomycotina</taxon>
        <taxon>Dothideomycetes</taxon>
        <taxon>Pleosporomycetidae</taxon>
        <taxon>Pleosporales</taxon>
        <taxon>Pleomassariaceae</taxon>
        <taxon>Pleomassaria</taxon>
    </lineage>
</organism>
<dbReference type="Proteomes" id="UP000799428">
    <property type="component" value="Unassembled WGS sequence"/>
</dbReference>
<dbReference type="PROSITE" id="PS51700">
    <property type="entry name" value="SEPARIN"/>
    <property type="match status" value="1"/>
</dbReference>
<dbReference type="GO" id="GO:0051307">
    <property type="term" value="P:meiotic chromosome separation"/>
    <property type="evidence" value="ECO:0007669"/>
    <property type="project" value="TreeGrafter"/>
</dbReference>
<evidence type="ECO:0000256" key="3">
    <source>
        <dbReference type="ARBA" id="ARBA00022801"/>
    </source>
</evidence>
<dbReference type="InterPro" id="IPR005314">
    <property type="entry name" value="Peptidase_C50"/>
</dbReference>
<proteinExistence type="predicted"/>
<feature type="domain" description="Peptidase C50" evidence="6">
    <location>
        <begin position="1954"/>
        <end position="2060"/>
    </location>
</feature>
<feature type="region of interest" description="Disordered" evidence="5">
    <location>
        <begin position="1380"/>
        <end position="1423"/>
    </location>
</feature>
<name>A0A6G1KB78_9PLEO</name>
<evidence type="ECO:0000256" key="2">
    <source>
        <dbReference type="ARBA" id="ARBA00012489"/>
    </source>
</evidence>
<reference evidence="7" key="1">
    <citation type="journal article" date="2020" name="Stud. Mycol.">
        <title>101 Dothideomycetes genomes: a test case for predicting lifestyles and emergence of pathogens.</title>
        <authorList>
            <person name="Haridas S."/>
            <person name="Albert R."/>
            <person name="Binder M."/>
            <person name="Bloem J."/>
            <person name="Labutti K."/>
            <person name="Salamov A."/>
            <person name="Andreopoulos B."/>
            <person name="Baker S."/>
            <person name="Barry K."/>
            <person name="Bills G."/>
            <person name="Bluhm B."/>
            <person name="Cannon C."/>
            <person name="Castanera R."/>
            <person name="Culley D."/>
            <person name="Daum C."/>
            <person name="Ezra D."/>
            <person name="Gonzalez J."/>
            <person name="Henrissat B."/>
            <person name="Kuo A."/>
            <person name="Liang C."/>
            <person name="Lipzen A."/>
            <person name="Lutzoni F."/>
            <person name="Magnuson J."/>
            <person name="Mondo S."/>
            <person name="Nolan M."/>
            <person name="Ohm R."/>
            <person name="Pangilinan J."/>
            <person name="Park H.-J."/>
            <person name="Ramirez L."/>
            <person name="Alfaro M."/>
            <person name="Sun H."/>
            <person name="Tritt A."/>
            <person name="Yoshinaga Y."/>
            <person name="Zwiers L.-H."/>
            <person name="Turgeon B."/>
            <person name="Goodwin S."/>
            <person name="Spatafora J."/>
            <person name="Crous P."/>
            <person name="Grigoriev I."/>
        </authorList>
    </citation>
    <scope>NUCLEOTIDE SEQUENCE</scope>
    <source>
        <strain evidence="7">CBS 279.74</strain>
    </source>
</reference>
<sequence>MATKKDSLRRIENIKADLRTISTCTAATASELQQLLVEKAEEQPQKENLRVKASQTLSVQSGGRRKAVAMTVTTTVDAVKQATNCLPPRDKYILATEVVNITLKSLADALKSQPPPSIPPTCSKSKSPTNDKVRPPAKQRAANPKGSSDTHRPLQERSVSHAMNSPRKPLMLRRSTSYSSFLTTGPDPGLLATAECARIAFSYLRTLEAVKTAGKDSPELQLENGILAYIGKLVAHGLDNPAIKELRILKRRLYLFIGAKGEGGSQENRRANGKIEPKKAPIPTEKETLASLLDFGDVNRKSPALPLITNHQIYTLRIIARTRRPRIVEAAWEYLKLSNPSSPVNLIWHTASPPSSQVKVARQLESLAQTVLSLCPSISSSDDVATGEESLQPSPDTVFFLQHLAFQIRRKWWILAKHQGDEERELIEPFLKCLVAFSRRSKLSAVKKYKMAESLYLDLCGPVDESTNKKQSMSVAQVGKSLSSLAQAAGLTDDALRWLGASGSTETLKTSAAKTAARLVRIATLSLDVAIKDKPRYDLENTITTALDALSGSVGGFASDLDSLFLEVNALRRVASRVLTTNASATRSDTATISIVPQALRIISASVRFFTRYIGTQLSASADPKALVQYDDRLFKVSKFTKSILDSVMACCKQPIQSDTQWADLDTLLQDSVCILQHLEKTDTRSEPELPEGLTESFVKVSNAYWAVYLQLRQGSGCPKLIVKTMERSIKLLEGRSYPERQSGLLGMKLEKLGEALDYLGRGEASRDAFLRCLGEIVDGTGLEETTELAATLPIPEVFEASRHASTLGRVLKSYHRSFMKDGVHSPSDMAFFDQDDLPGAARGAMLEWQMTLYLRSLVRIRSWNTALTSSVQQIAKRLLDVYPPATFPVRRKRACVALIQLSQEHPEILPPVLFHSTIQLEIEIQSQTQDVGLARYDGHLASLLKLKLSMQGTAPSVSVFQECLSVWQSLVDSSSSWKDLTSRVHDPEDWIQEMQAIADYLAAKGEEYVCLPTLHLLVKVLELQRHSDPSRLILARCSLAHQLLQLGYTGKAGLAYAKAETLVSHETTSTDAKLRWHIGYAEYLLRIGNPTKCQTTLYAAEAIAKADVEFMGLAKSSTTLTGRVRFNRILADACYVSSLLAIRNGNRTDAAKYAKQCVVLNRRVWSTLEAKINAKRIAQTGSNGPGSEESANSNFDALSSMRSEKGVPLVMSTTHGSLDGAEFWALVPALYRGLMQHSLVFAHEGLLQEAVFVAEQAQKIASATHSRSLMLDNTSRQAELWAQSGRLEKAQPLLKSVDLSKPYKHLAMVGYYSSLARMHHLNKNVEEEFAAYEFMESLLSGLTLPSYIKTIDTFSPSVDSVAEQIAAISLVDSELEPKKVLRSTRGRRPAPIPGPKAAPKVAPRTASRAAPRAASKTPQAVAAKTSNITEECLSLCSLQADVTRRKALANLLQDNVAKASELLALAHSFEKGLDHNVLHLWASFKITLSQSMKELTKNFTFNSLPESTIAFPAISQSMLSEGTTGKRAAAVSSSSLRGNKKVIKDAFVETLREARERLVEAHALCFNAGSSHSFQQASFALGQVTVLLSAVSAGEMRGSLHPLYAAYMSEIPKSNSLRFAQESIEAEQETMSREELLRWPETASSKGANLPSATDFQKLYIDIIPEQWTAVSLALNEECDELYITRYESGQTPFVLRLPMARHTNRDADEEEFTFDNGKQEFEEIIELSDFSTRSAKDVTSREARVQWWEGRNALDNRLRDLLINMENIWLGGFKGMFSQHTRQPTLLARFKKSFENILDRYLPSRQGKKQPKKTTLDTRVLDLFIGLGDATNDALDLDEALMDLIYFVVDILQFNGERNPYDEIEFDAMVIETHDALRAYHDASQSISAHVMHTILILDKNLHAFPWESMPCLQPLSISRLPSLVALRERILAAKGSAAGSDTPPGHYISAEAGGASILNPSGDLTHTLNTIQPHLDELQGTWTHIASRAPTETEFETSLKEKDLVLYFGHGSGGQFVRSKAVRKLYPGEAEREKRPGCATTFLFGCSSVHLSNNGIYEPTGMLASYLVAGAPAVLGMLWDVTDKDCDRFAIRTGELWGLWPEDKHEAESIVPKTPKTAKKIKGKAKASQLTVEVEGARGASAVGRKGRIAKGKLEDNADQISGVAGRKRGVGLDEAVREARDVCVLRYLNGAAAVVYGIPVYLE</sequence>
<evidence type="ECO:0000256" key="5">
    <source>
        <dbReference type="SAM" id="MobiDB-lite"/>
    </source>
</evidence>
<dbReference type="GO" id="GO:0004197">
    <property type="term" value="F:cysteine-type endopeptidase activity"/>
    <property type="evidence" value="ECO:0007669"/>
    <property type="project" value="InterPro"/>
</dbReference>
<feature type="region of interest" description="Disordered" evidence="5">
    <location>
        <begin position="110"/>
        <end position="170"/>
    </location>
</feature>
<dbReference type="Pfam" id="PF03568">
    <property type="entry name" value="Separin_C"/>
    <property type="match status" value="1"/>
</dbReference>
<feature type="compositionally biased region" description="Low complexity" evidence="5">
    <location>
        <begin position="1398"/>
        <end position="1419"/>
    </location>
</feature>
<evidence type="ECO:0000313" key="7">
    <source>
        <dbReference type="EMBL" id="KAF2709617.1"/>
    </source>
</evidence>
<keyword evidence="8" id="KW-1185">Reference proteome</keyword>
<feature type="compositionally biased region" description="Basic and acidic residues" evidence="5">
    <location>
        <begin position="148"/>
        <end position="159"/>
    </location>
</feature>
<dbReference type="InterPro" id="IPR030397">
    <property type="entry name" value="SEPARIN_core_dom"/>
</dbReference>
<evidence type="ECO:0000259" key="6">
    <source>
        <dbReference type="PROSITE" id="PS51700"/>
    </source>
</evidence>
<dbReference type="OrthoDB" id="10255632at2759"/>
<dbReference type="GO" id="GO:0044732">
    <property type="term" value="C:mitotic spindle pole body"/>
    <property type="evidence" value="ECO:0007669"/>
    <property type="project" value="TreeGrafter"/>
</dbReference>
<dbReference type="EC" id="3.4.22.49" evidence="2"/>
<dbReference type="GO" id="GO:0005634">
    <property type="term" value="C:nucleus"/>
    <property type="evidence" value="ECO:0007669"/>
    <property type="project" value="InterPro"/>
</dbReference>
<keyword evidence="3" id="KW-0378">Hydrolase</keyword>
<dbReference type="GO" id="GO:0005737">
    <property type="term" value="C:cytoplasm"/>
    <property type="evidence" value="ECO:0007669"/>
    <property type="project" value="TreeGrafter"/>
</dbReference>
<dbReference type="EMBL" id="MU005770">
    <property type="protein sequence ID" value="KAF2709617.1"/>
    <property type="molecule type" value="Genomic_DNA"/>
</dbReference>
<comment type="catalytic activity">
    <reaction evidence="1">
        <text>All bonds known to be hydrolyzed by this endopeptidase have arginine in P1 and an acidic residue in P4. P6 is often occupied by an acidic residue or by a hydroxy-amino-acid residue, the phosphorylation of which enhances cleavage.</text>
        <dbReference type="EC" id="3.4.22.49"/>
    </reaction>
</comment>
<dbReference type="PANTHER" id="PTHR12792:SF0">
    <property type="entry name" value="SEPARIN"/>
    <property type="match status" value="1"/>
</dbReference>